<dbReference type="Gene3D" id="3.40.50.1820">
    <property type="entry name" value="alpha/beta hydrolase"/>
    <property type="match status" value="1"/>
</dbReference>
<reference evidence="3" key="1">
    <citation type="journal article" date="2019" name="Int. J. Syst. Evol. Microbiol.">
        <title>The Global Catalogue of Microorganisms (GCM) 10K type strain sequencing project: providing services to taxonomists for standard genome sequencing and annotation.</title>
        <authorList>
            <consortium name="The Broad Institute Genomics Platform"/>
            <consortium name="The Broad Institute Genome Sequencing Center for Infectious Disease"/>
            <person name="Wu L."/>
            <person name="Ma J."/>
        </authorList>
    </citation>
    <scope>NUCLEOTIDE SEQUENCE [LARGE SCALE GENOMIC DNA]</scope>
    <source>
        <strain evidence="3">JCM 11496</strain>
    </source>
</reference>
<organism evidence="2 3">
    <name type="scientific">Arthrobacter flavus</name>
    <dbReference type="NCBI Taxonomy" id="95172"/>
    <lineage>
        <taxon>Bacteria</taxon>
        <taxon>Bacillati</taxon>
        <taxon>Actinomycetota</taxon>
        <taxon>Actinomycetes</taxon>
        <taxon>Micrococcales</taxon>
        <taxon>Micrococcaceae</taxon>
        <taxon>Arthrobacter</taxon>
    </lineage>
</organism>
<evidence type="ECO:0000259" key="1">
    <source>
        <dbReference type="Pfam" id="PF00975"/>
    </source>
</evidence>
<accession>A0ABW4Q360</accession>
<comment type="caution">
    <text evidence="2">The sequence shown here is derived from an EMBL/GenBank/DDBJ whole genome shotgun (WGS) entry which is preliminary data.</text>
</comment>
<dbReference type="Pfam" id="PF00975">
    <property type="entry name" value="Thioesterase"/>
    <property type="match status" value="1"/>
</dbReference>
<dbReference type="SUPFAM" id="SSF53474">
    <property type="entry name" value="alpha/beta-Hydrolases"/>
    <property type="match status" value="1"/>
</dbReference>
<dbReference type="RefSeq" id="WP_343876978.1">
    <property type="nucleotide sequence ID" value="NZ_BAAAIJ010000001.1"/>
</dbReference>
<dbReference type="Proteomes" id="UP001597307">
    <property type="component" value="Unassembled WGS sequence"/>
</dbReference>
<gene>
    <name evidence="2" type="ORF">ACFSFX_00180</name>
</gene>
<dbReference type="InterPro" id="IPR001031">
    <property type="entry name" value="Thioesterase"/>
</dbReference>
<evidence type="ECO:0000313" key="3">
    <source>
        <dbReference type="Proteomes" id="UP001597307"/>
    </source>
</evidence>
<feature type="domain" description="Thioesterase" evidence="1">
    <location>
        <begin position="110"/>
        <end position="168"/>
    </location>
</feature>
<dbReference type="InterPro" id="IPR029058">
    <property type="entry name" value="AB_hydrolase_fold"/>
</dbReference>
<dbReference type="EMBL" id="JBHUGA010000001">
    <property type="protein sequence ID" value="MFD1845018.1"/>
    <property type="molecule type" value="Genomic_DNA"/>
</dbReference>
<proteinExistence type="predicted"/>
<protein>
    <submittedName>
        <fullName evidence="2">Thioesterase domain-containing protein</fullName>
    </submittedName>
</protein>
<sequence>MTEDAERLLRYAHGIKGMSRRSFLVGSGLGLTLAADLFLTRRIQEEREELQLLPVEDEEAARRFPRARWIIFPGYKTSWEEGGWIANSLRPALGQRGQISVMGYSNRGLDITNIVAALNRYVRIFQVETLYFYGHSFGGMVAIEVASQLRGLGINVKLIILDSSPHSRADVLDQAVFEGVVRLYDAGYRVPTVLRGGYELGERIVNKNERSWQQVVNQTLEQLSPLAPSSLLIQSQSSYIYHYNVTRFQGTLGDTQIAFIGNPNDGTVNYTTTRPGWAEAFPDNLVSADYVTDGALPAHASPQWNPLIYQSIVVALQDEFLPLPRGGSLRTAY</sequence>
<name>A0ABW4Q360_9MICC</name>
<keyword evidence="3" id="KW-1185">Reference proteome</keyword>
<evidence type="ECO:0000313" key="2">
    <source>
        <dbReference type="EMBL" id="MFD1845018.1"/>
    </source>
</evidence>